<protein>
    <submittedName>
        <fullName evidence="1">Uncharacterized protein</fullName>
    </submittedName>
</protein>
<organism evidence="1">
    <name type="scientific">Catovirus CTV1</name>
    <dbReference type="NCBI Taxonomy" id="1977631"/>
    <lineage>
        <taxon>Viruses</taxon>
        <taxon>Varidnaviria</taxon>
        <taxon>Bamfordvirae</taxon>
        <taxon>Nucleocytoviricota</taxon>
        <taxon>Megaviricetes</taxon>
        <taxon>Imitervirales</taxon>
        <taxon>Mimiviridae</taxon>
        <taxon>Klosneuvirinae</taxon>
        <taxon>Catovirus</taxon>
    </lineage>
</organism>
<gene>
    <name evidence="1" type="ORF">Catovirus_1_225</name>
</gene>
<proteinExistence type="predicted"/>
<dbReference type="EMBL" id="KY684083">
    <property type="protein sequence ID" value="ARF08175.1"/>
    <property type="molecule type" value="Genomic_DNA"/>
</dbReference>
<reference evidence="1" key="1">
    <citation type="journal article" date="2017" name="Science">
        <title>Giant viruses with an expanded complement of translation system components.</title>
        <authorList>
            <person name="Schulz F."/>
            <person name="Yutin N."/>
            <person name="Ivanova N.N."/>
            <person name="Ortega D.R."/>
            <person name="Lee T.K."/>
            <person name="Vierheilig J."/>
            <person name="Daims H."/>
            <person name="Horn M."/>
            <person name="Wagner M."/>
            <person name="Jensen G.J."/>
            <person name="Kyrpides N.C."/>
            <person name="Koonin E.V."/>
            <person name="Woyke T."/>
        </authorList>
    </citation>
    <scope>NUCLEOTIDE SEQUENCE</scope>
    <source>
        <strain evidence="1">CTV1</strain>
    </source>
</reference>
<sequence length="94" mass="11264">MFDNEYKSLYLEINKDELCLVVAFYKGFNYISDEGRRYKITPKDAKKIISRYDNYKSNPLEFYSYTMSHLNVEPKKQNLIKKIVSFFVNIICPK</sequence>
<accession>A0A1V0S8Z1</accession>
<name>A0A1V0S8Z1_9VIRU</name>
<evidence type="ECO:0000313" key="1">
    <source>
        <dbReference type="EMBL" id="ARF08175.1"/>
    </source>
</evidence>